<name>A0A2T4AH01_TRIHA</name>
<keyword evidence="2" id="KW-0472">Membrane</keyword>
<protein>
    <submittedName>
        <fullName evidence="3">Uncharacterized protein</fullName>
    </submittedName>
</protein>
<evidence type="ECO:0000256" key="1">
    <source>
        <dbReference type="SAM" id="MobiDB-lite"/>
    </source>
</evidence>
<dbReference type="GeneID" id="36624394"/>
<feature type="region of interest" description="Disordered" evidence="1">
    <location>
        <begin position="1"/>
        <end position="27"/>
    </location>
</feature>
<dbReference type="RefSeq" id="XP_024775959.1">
    <property type="nucleotide sequence ID" value="XM_024915825.1"/>
</dbReference>
<dbReference type="AlphaFoldDB" id="A0A2T4AH01"/>
<gene>
    <name evidence="3" type="ORF">M431DRAFT_479994</name>
</gene>
<sequence>MNRGREESGCCCGSGSGSGSGAGPSANRNGRVWGGRCSPNAYEPRAMLTNIFLSPQDHHRRCVVLFFFSSLQAHLVVVITLALPLRILTVVVVDSSVSLSSNYWSHMTICRHRCVTMASKTIVEVMRELVSACLSVPTYKNDNFDQVFNSMEAFTTIFDDATTTPTAVNRQHQTNAYTNS</sequence>
<dbReference type="EMBL" id="KZ679678">
    <property type="protein sequence ID" value="PTB56282.1"/>
    <property type="molecule type" value="Genomic_DNA"/>
</dbReference>
<keyword evidence="4" id="KW-1185">Reference proteome</keyword>
<organism evidence="3 4">
    <name type="scientific">Trichoderma harzianum CBS 226.95</name>
    <dbReference type="NCBI Taxonomy" id="983964"/>
    <lineage>
        <taxon>Eukaryota</taxon>
        <taxon>Fungi</taxon>
        <taxon>Dikarya</taxon>
        <taxon>Ascomycota</taxon>
        <taxon>Pezizomycotina</taxon>
        <taxon>Sordariomycetes</taxon>
        <taxon>Hypocreomycetidae</taxon>
        <taxon>Hypocreales</taxon>
        <taxon>Hypocreaceae</taxon>
        <taxon>Trichoderma</taxon>
    </lineage>
</organism>
<accession>A0A2T4AH01</accession>
<keyword evidence="2" id="KW-0812">Transmembrane</keyword>
<keyword evidence="2" id="KW-1133">Transmembrane helix</keyword>
<evidence type="ECO:0000313" key="4">
    <source>
        <dbReference type="Proteomes" id="UP000241690"/>
    </source>
</evidence>
<proteinExistence type="predicted"/>
<evidence type="ECO:0000313" key="3">
    <source>
        <dbReference type="EMBL" id="PTB56282.1"/>
    </source>
</evidence>
<reference evidence="3 4" key="1">
    <citation type="submission" date="2016-07" db="EMBL/GenBank/DDBJ databases">
        <title>Multiple horizontal gene transfer events from other fungi enriched the ability of initially mycotrophic Trichoderma (Ascomycota) to feed on dead plant biomass.</title>
        <authorList>
            <consortium name="DOE Joint Genome Institute"/>
            <person name="Aerts A."/>
            <person name="Atanasova L."/>
            <person name="Chenthamara K."/>
            <person name="Zhang J."/>
            <person name="Grujic M."/>
            <person name="Henrissat B."/>
            <person name="Kuo A."/>
            <person name="Salamov A."/>
            <person name="Lipzen A."/>
            <person name="Labutti K."/>
            <person name="Barry K."/>
            <person name="Miao Y."/>
            <person name="Rahimi M.J."/>
            <person name="Shen Q."/>
            <person name="Grigoriev I.V."/>
            <person name="Kubicek C.P."/>
            <person name="Druzhinina I.S."/>
        </authorList>
    </citation>
    <scope>NUCLEOTIDE SEQUENCE [LARGE SCALE GENOMIC DNA]</scope>
    <source>
        <strain evidence="3 4">CBS 226.95</strain>
    </source>
</reference>
<evidence type="ECO:0000256" key="2">
    <source>
        <dbReference type="SAM" id="Phobius"/>
    </source>
</evidence>
<feature type="transmembrane region" description="Helical" evidence="2">
    <location>
        <begin position="62"/>
        <end position="85"/>
    </location>
</feature>
<dbReference type="Proteomes" id="UP000241690">
    <property type="component" value="Unassembled WGS sequence"/>
</dbReference>